<proteinExistence type="predicted"/>
<organism evidence="3 4">
    <name type="scientific">Candidatus Wildermuthbacteria bacterium RIFCSPLOWO2_02_FULL_47_9c</name>
    <dbReference type="NCBI Taxonomy" id="1802466"/>
    <lineage>
        <taxon>Bacteria</taxon>
        <taxon>Candidatus Wildermuthiibacteriota</taxon>
    </lineage>
</organism>
<dbReference type="InterPro" id="IPR002575">
    <property type="entry name" value="Aminoglycoside_PTrfase"/>
</dbReference>
<dbReference type="PANTHER" id="PTHR40086:SF1">
    <property type="entry name" value="CELL CYCLE REGULATOR CCRZ"/>
    <property type="match status" value="1"/>
</dbReference>
<accession>A0A1G2RTT5</accession>
<feature type="domain" description="Aminoglycoside phosphotransferase" evidence="2">
    <location>
        <begin position="27"/>
        <end position="252"/>
    </location>
</feature>
<feature type="transmembrane region" description="Helical" evidence="1">
    <location>
        <begin position="277"/>
        <end position="298"/>
    </location>
</feature>
<dbReference type="InterPro" id="IPR011009">
    <property type="entry name" value="Kinase-like_dom_sf"/>
</dbReference>
<dbReference type="SUPFAM" id="SSF56112">
    <property type="entry name" value="Protein kinase-like (PK-like)"/>
    <property type="match status" value="1"/>
</dbReference>
<keyword evidence="1" id="KW-0472">Membrane</keyword>
<evidence type="ECO:0000313" key="4">
    <source>
        <dbReference type="Proteomes" id="UP000178222"/>
    </source>
</evidence>
<dbReference type="EMBL" id="MHUL01000037">
    <property type="protein sequence ID" value="OHA76255.1"/>
    <property type="molecule type" value="Genomic_DNA"/>
</dbReference>
<dbReference type="AlphaFoldDB" id="A0A1G2RTT5"/>
<keyword evidence="1" id="KW-0812">Transmembrane</keyword>
<protein>
    <recommendedName>
        <fullName evidence="2">Aminoglycoside phosphotransferase domain-containing protein</fullName>
    </recommendedName>
</protein>
<reference evidence="3 4" key="1">
    <citation type="journal article" date="2016" name="Nat. Commun.">
        <title>Thousands of microbial genomes shed light on interconnected biogeochemical processes in an aquifer system.</title>
        <authorList>
            <person name="Anantharaman K."/>
            <person name="Brown C.T."/>
            <person name="Hug L.A."/>
            <person name="Sharon I."/>
            <person name="Castelle C.J."/>
            <person name="Probst A.J."/>
            <person name="Thomas B.C."/>
            <person name="Singh A."/>
            <person name="Wilkins M.J."/>
            <person name="Karaoz U."/>
            <person name="Brodie E.L."/>
            <person name="Williams K.H."/>
            <person name="Hubbard S.S."/>
            <person name="Banfield J.F."/>
        </authorList>
    </citation>
    <scope>NUCLEOTIDE SEQUENCE [LARGE SCALE GENOMIC DNA]</scope>
</reference>
<dbReference type="Gene3D" id="3.30.200.20">
    <property type="entry name" value="Phosphorylase Kinase, domain 1"/>
    <property type="match status" value="1"/>
</dbReference>
<dbReference type="Proteomes" id="UP000178222">
    <property type="component" value="Unassembled WGS sequence"/>
</dbReference>
<evidence type="ECO:0000256" key="1">
    <source>
        <dbReference type="SAM" id="Phobius"/>
    </source>
</evidence>
<dbReference type="InterPro" id="IPR052077">
    <property type="entry name" value="CcrZ_PhaseVar_Mediator"/>
</dbReference>
<comment type="caution">
    <text evidence="3">The sequence shown here is derived from an EMBL/GenBank/DDBJ whole genome shotgun (WGS) entry which is preliminary data.</text>
</comment>
<dbReference type="PANTHER" id="PTHR40086">
    <property type="entry name" value="PHOSPHOTRANSFERASE YTMP-RELATED"/>
    <property type="match status" value="1"/>
</dbReference>
<keyword evidence="1" id="KW-1133">Transmembrane helix</keyword>
<dbReference type="Pfam" id="PF01636">
    <property type="entry name" value="APH"/>
    <property type="match status" value="1"/>
</dbReference>
<evidence type="ECO:0000259" key="2">
    <source>
        <dbReference type="Pfam" id="PF01636"/>
    </source>
</evidence>
<name>A0A1G2RTT5_9BACT</name>
<evidence type="ECO:0000313" key="3">
    <source>
        <dbReference type="EMBL" id="OHA76255.1"/>
    </source>
</evidence>
<gene>
    <name evidence="3" type="ORF">A3J30_01890</name>
</gene>
<sequence length="327" mass="38404">MAGRSDHTVLRQLFRDWGRPLAKIRKAGGQTNRNYRVLTKKGEKFFVRLPWKQEDMVDRTAEGKNIQAILENKKTASLVPRAFVYVLSTRNILNSKDELRYQAPDGTMISEYIEGREFTTADFQKGRYQVALANLLHRFHASGVRFANPYNVFRDEVRKYRVKALRHPWKQLLDAATAAQLKTLEREAEQRLRAYGRGVSTHNDVIFQNILVAKDGNLYLLDFEYAGLNTKGGIFYDLGYVLRDSFFNPPRMRMQMFEQFLLRADKTHKKHLDREQIYWSVIAALLVGIWWGVLRYFSVPQKERAYFRRYIQRGVRGVKEMKALLRV</sequence>
<dbReference type="Gene3D" id="3.90.1200.10">
    <property type="match status" value="1"/>
</dbReference>